<reference evidence="1 2" key="1">
    <citation type="submission" date="2018-06" db="EMBL/GenBank/DDBJ databases">
        <title>Genomic Encyclopedia of Archaeal and Bacterial Type Strains, Phase II (KMG-II): from individual species to whole genera.</title>
        <authorList>
            <person name="Goeker M."/>
        </authorList>
    </citation>
    <scope>NUCLEOTIDE SEQUENCE [LARGE SCALE GENOMIC DNA]</scope>
    <source>
        <strain evidence="1 2">DSM 23857</strain>
    </source>
</reference>
<evidence type="ECO:0000313" key="1">
    <source>
        <dbReference type="EMBL" id="RAJ05048.1"/>
    </source>
</evidence>
<dbReference type="Proteomes" id="UP000249547">
    <property type="component" value="Unassembled WGS sequence"/>
</dbReference>
<name>A0A327QM00_9BACT</name>
<evidence type="ECO:0000313" key="2">
    <source>
        <dbReference type="Proteomes" id="UP000249547"/>
    </source>
</evidence>
<protein>
    <submittedName>
        <fullName evidence="1">Uncharacterized protein</fullName>
    </submittedName>
</protein>
<comment type="caution">
    <text evidence="1">The sequence shown here is derived from an EMBL/GenBank/DDBJ whole genome shotgun (WGS) entry which is preliminary data.</text>
</comment>
<keyword evidence="2" id="KW-1185">Reference proteome</keyword>
<dbReference type="EMBL" id="QLLL01000004">
    <property type="protein sequence ID" value="RAJ05048.1"/>
    <property type="molecule type" value="Genomic_DNA"/>
</dbReference>
<sequence length="118" mass="13651">MHTTIFKEIWQRDIMPLQGTTIKTQTRQLTNEIVAVTGTHLTRISSNHRESSIPYEKFEIVFNELLKNGTITRKQIDTLNKSIHPKIRAASIMMAVFVKVKGTHYIHETGELVWLDSF</sequence>
<accession>A0A327QM00</accession>
<proteinExistence type="predicted"/>
<organism evidence="1 2">
    <name type="scientific">Chitinophaga skermanii</name>
    <dbReference type="NCBI Taxonomy" id="331697"/>
    <lineage>
        <taxon>Bacteria</taxon>
        <taxon>Pseudomonadati</taxon>
        <taxon>Bacteroidota</taxon>
        <taxon>Chitinophagia</taxon>
        <taxon>Chitinophagales</taxon>
        <taxon>Chitinophagaceae</taxon>
        <taxon>Chitinophaga</taxon>
    </lineage>
</organism>
<gene>
    <name evidence="1" type="ORF">LX64_02202</name>
</gene>
<dbReference type="AlphaFoldDB" id="A0A327QM00"/>